<dbReference type="AlphaFoldDB" id="A0AAW1DAF2"/>
<sequence length="347" mass="40991">MDTLIKKRNPKKAEDKRAAMSIKICLLICIAIQSISAISPQPLSPDINQNFIDKEQLAAFLSITKFLLKSIDDAKTIINKDLQENRNIAIKNELNNVLNYSVSLNERIHEFTPFIQNTNNRYKTEIIDNFHLLLENYNTLNEQIKYYINTIKVSKYKPKFYRFLIDKKYDEAIMNYNQIKDNRTVIENTIIDLCNKRIDIFDNLLEFITQISHITERSIIIKTMYSDCLLNNRFGKITVCKLLKLYDKLNTNENILYFDEDKFLLLQTRSLLNDHMLKLINEVNRNYYVNDNISVVMEEFPFFNIRRNEVPWYNILYWLEELSDGTDKCNHAIGALRYDSPKNPPIA</sequence>
<proteinExistence type="predicted"/>
<protein>
    <submittedName>
        <fullName evidence="1">Uncharacterized protein</fullName>
    </submittedName>
</protein>
<gene>
    <name evidence="1" type="ORF">O3M35_008632</name>
</gene>
<name>A0AAW1DAF2_9HEMI</name>
<keyword evidence="2" id="KW-1185">Reference proteome</keyword>
<accession>A0AAW1DAF2</accession>
<organism evidence="1 2">
    <name type="scientific">Rhynocoris fuscipes</name>
    <dbReference type="NCBI Taxonomy" id="488301"/>
    <lineage>
        <taxon>Eukaryota</taxon>
        <taxon>Metazoa</taxon>
        <taxon>Ecdysozoa</taxon>
        <taxon>Arthropoda</taxon>
        <taxon>Hexapoda</taxon>
        <taxon>Insecta</taxon>
        <taxon>Pterygota</taxon>
        <taxon>Neoptera</taxon>
        <taxon>Paraneoptera</taxon>
        <taxon>Hemiptera</taxon>
        <taxon>Heteroptera</taxon>
        <taxon>Panheteroptera</taxon>
        <taxon>Cimicomorpha</taxon>
        <taxon>Reduviidae</taxon>
        <taxon>Harpactorinae</taxon>
        <taxon>Harpactorini</taxon>
        <taxon>Rhynocoris</taxon>
    </lineage>
</organism>
<dbReference type="Proteomes" id="UP001461498">
    <property type="component" value="Unassembled WGS sequence"/>
</dbReference>
<reference evidence="1 2" key="1">
    <citation type="submission" date="2022-12" db="EMBL/GenBank/DDBJ databases">
        <title>Chromosome-level genome assembly of true bugs.</title>
        <authorList>
            <person name="Ma L."/>
            <person name="Li H."/>
        </authorList>
    </citation>
    <scope>NUCLEOTIDE SEQUENCE [LARGE SCALE GENOMIC DNA]</scope>
    <source>
        <strain evidence="1">Lab_2022b</strain>
    </source>
</reference>
<comment type="caution">
    <text evidence="1">The sequence shown here is derived from an EMBL/GenBank/DDBJ whole genome shotgun (WGS) entry which is preliminary data.</text>
</comment>
<evidence type="ECO:0000313" key="2">
    <source>
        <dbReference type="Proteomes" id="UP001461498"/>
    </source>
</evidence>
<dbReference type="EMBL" id="JAPXFL010000005">
    <property type="protein sequence ID" value="KAK9506755.1"/>
    <property type="molecule type" value="Genomic_DNA"/>
</dbReference>
<evidence type="ECO:0000313" key="1">
    <source>
        <dbReference type="EMBL" id="KAK9506755.1"/>
    </source>
</evidence>